<dbReference type="Pfam" id="PF00534">
    <property type="entry name" value="Glycos_transf_1"/>
    <property type="match status" value="1"/>
</dbReference>
<dbReference type="Pfam" id="PF13439">
    <property type="entry name" value="Glyco_transf_4"/>
    <property type="match status" value="1"/>
</dbReference>
<keyword evidence="1 4" id="KW-0808">Transferase</keyword>
<keyword evidence="5" id="KW-1185">Reference proteome</keyword>
<dbReference type="Gene3D" id="3.40.50.2000">
    <property type="entry name" value="Glycogen Phosphorylase B"/>
    <property type="match status" value="2"/>
</dbReference>
<reference evidence="4 5" key="1">
    <citation type="submission" date="2018-05" db="EMBL/GenBank/DDBJ databases">
        <title>Complete genome sequence of Flagellimonas aquimarina ECD12 isolated from seaweed Ecklonia cava.</title>
        <authorList>
            <person name="Choi S."/>
            <person name="Seong C."/>
        </authorList>
    </citation>
    <scope>NUCLEOTIDE SEQUENCE [LARGE SCALE GENOMIC DNA]</scope>
    <source>
        <strain evidence="4 5">ECD12</strain>
    </source>
</reference>
<dbReference type="PANTHER" id="PTHR46401">
    <property type="entry name" value="GLYCOSYLTRANSFERASE WBBK-RELATED"/>
    <property type="match status" value="1"/>
</dbReference>
<evidence type="ECO:0000259" key="3">
    <source>
        <dbReference type="Pfam" id="PF13439"/>
    </source>
</evidence>
<feature type="domain" description="Glycosyl transferase family 1" evidence="2">
    <location>
        <begin position="171"/>
        <end position="315"/>
    </location>
</feature>
<sequence>MIVINARFLTQPITGVQRFAVEISRILKKKLPNKVHFVTHPGVIHLDLSKELDAEVIGFNKSHIWEQIDLYLYLIRKKKPLLISFGYTGPLFYNNQIVSIHDMAFKYYRETFSKSFSALYNFLVPKIAKKCLHVITVSESAKKELIQELDIPSEKITVVYNGLSDVFKAKGQPLPNKDRYILTVSSHHPRKNYQRLLEAFSLLENKSIKLFVIGNEIKHFSQSLENKDFDYGKRVKFLKNISDEKLSAYYENAELFVFPSLYEGFGIPVIEAMSKNIGCVVSDIPVFREITGGSVIFVDPKKVESILKGIEAGLILDKKEIDYKISNKFSWETSAGKVLELIK</sequence>
<dbReference type="RefSeq" id="WP_109660103.1">
    <property type="nucleotide sequence ID" value="NZ_QGEG01000001.1"/>
</dbReference>
<evidence type="ECO:0000313" key="4">
    <source>
        <dbReference type="EMBL" id="PWL39841.1"/>
    </source>
</evidence>
<dbReference type="InterPro" id="IPR001296">
    <property type="entry name" value="Glyco_trans_1"/>
</dbReference>
<protein>
    <submittedName>
        <fullName evidence="4">Glycosyltransferase family 1 protein</fullName>
    </submittedName>
</protein>
<evidence type="ECO:0000259" key="2">
    <source>
        <dbReference type="Pfam" id="PF00534"/>
    </source>
</evidence>
<dbReference type="CDD" id="cd03809">
    <property type="entry name" value="GT4_MtfB-like"/>
    <property type="match status" value="1"/>
</dbReference>
<gene>
    <name evidence="4" type="ORF">DKG77_03155</name>
</gene>
<evidence type="ECO:0000256" key="1">
    <source>
        <dbReference type="ARBA" id="ARBA00022679"/>
    </source>
</evidence>
<dbReference type="EMBL" id="QGEG01000001">
    <property type="protein sequence ID" value="PWL39841.1"/>
    <property type="molecule type" value="Genomic_DNA"/>
</dbReference>
<dbReference type="SUPFAM" id="SSF53756">
    <property type="entry name" value="UDP-Glycosyltransferase/glycogen phosphorylase"/>
    <property type="match status" value="1"/>
</dbReference>
<dbReference type="PANTHER" id="PTHR46401:SF2">
    <property type="entry name" value="GLYCOSYLTRANSFERASE WBBK-RELATED"/>
    <property type="match status" value="1"/>
</dbReference>
<accession>A0A316L1Y7</accession>
<organism evidence="4 5">
    <name type="scientific">Flagellimonas aquimarina</name>
    <dbReference type="NCBI Taxonomy" id="2201895"/>
    <lineage>
        <taxon>Bacteria</taxon>
        <taxon>Pseudomonadati</taxon>
        <taxon>Bacteroidota</taxon>
        <taxon>Flavobacteriia</taxon>
        <taxon>Flavobacteriales</taxon>
        <taxon>Flavobacteriaceae</taxon>
        <taxon>Flagellimonas</taxon>
    </lineage>
</organism>
<name>A0A316L1Y7_9FLAO</name>
<feature type="domain" description="Glycosyltransferase subfamily 4-like N-terminal" evidence="3">
    <location>
        <begin position="15"/>
        <end position="163"/>
    </location>
</feature>
<dbReference type="AlphaFoldDB" id="A0A316L1Y7"/>
<dbReference type="OrthoDB" id="9801609at2"/>
<comment type="caution">
    <text evidence="4">The sequence shown here is derived from an EMBL/GenBank/DDBJ whole genome shotgun (WGS) entry which is preliminary data.</text>
</comment>
<dbReference type="Proteomes" id="UP000245762">
    <property type="component" value="Unassembled WGS sequence"/>
</dbReference>
<proteinExistence type="predicted"/>
<dbReference type="GO" id="GO:0016757">
    <property type="term" value="F:glycosyltransferase activity"/>
    <property type="evidence" value="ECO:0007669"/>
    <property type="project" value="InterPro"/>
</dbReference>
<dbReference type="InterPro" id="IPR028098">
    <property type="entry name" value="Glyco_trans_4-like_N"/>
</dbReference>
<evidence type="ECO:0000313" key="5">
    <source>
        <dbReference type="Proteomes" id="UP000245762"/>
    </source>
</evidence>